<gene>
    <name evidence="2" type="ORF">D7Z54_32820</name>
</gene>
<dbReference type="GO" id="GO:0016787">
    <property type="term" value="F:hydrolase activity"/>
    <property type="evidence" value="ECO:0007669"/>
    <property type="project" value="UniProtKB-KW"/>
</dbReference>
<dbReference type="Pfam" id="PF00753">
    <property type="entry name" value="Lactamase_B"/>
    <property type="match status" value="1"/>
</dbReference>
<evidence type="ECO:0000313" key="2">
    <source>
        <dbReference type="EMBL" id="RSL29144.1"/>
    </source>
</evidence>
<accession>A0A3R9NYU9</accession>
<dbReference type="InterPro" id="IPR036866">
    <property type="entry name" value="RibonucZ/Hydroxyglut_hydro"/>
</dbReference>
<evidence type="ECO:0000259" key="1">
    <source>
        <dbReference type="Pfam" id="PF00753"/>
    </source>
</evidence>
<feature type="domain" description="Metallo-beta-lactamase" evidence="1">
    <location>
        <begin position="2"/>
        <end position="69"/>
    </location>
</feature>
<name>A0A3R9NYU9_9BACI</name>
<dbReference type="RefSeq" id="WP_125563093.1">
    <property type="nucleotide sequence ID" value="NZ_RBVX01000091.1"/>
</dbReference>
<protein>
    <submittedName>
        <fullName evidence="2">MBL fold metallo-hydrolase</fullName>
    </submittedName>
</protein>
<dbReference type="OrthoDB" id="9802248at2"/>
<evidence type="ECO:0000313" key="3">
    <source>
        <dbReference type="Proteomes" id="UP000275076"/>
    </source>
</evidence>
<sequence length="89" mass="10174">MPHHTPGHSPGHVVYYHQKDNVLIGGDLFTSRRQRIRKPMSIFTANMAQAIKSGQIVKKLKPKSLCVCHGNEVQDPHKQYDLLREKMLS</sequence>
<proteinExistence type="predicted"/>
<dbReference type="SUPFAM" id="SSF56281">
    <property type="entry name" value="Metallo-hydrolase/oxidoreductase"/>
    <property type="match status" value="1"/>
</dbReference>
<dbReference type="PANTHER" id="PTHR42951">
    <property type="entry name" value="METALLO-BETA-LACTAMASE DOMAIN-CONTAINING"/>
    <property type="match status" value="1"/>
</dbReference>
<dbReference type="Gene3D" id="3.60.15.10">
    <property type="entry name" value="Ribonuclease Z/Hydroxyacylglutathione hydrolase-like"/>
    <property type="match status" value="1"/>
</dbReference>
<keyword evidence="2" id="KW-0378">Hydrolase</keyword>
<dbReference type="InterPro" id="IPR001279">
    <property type="entry name" value="Metallo-B-lactamas"/>
</dbReference>
<dbReference type="PANTHER" id="PTHR42951:SF17">
    <property type="entry name" value="METALLO-BETA-LACTAMASE DOMAIN-CONTAINING PROTEIN"/>
    <property type="match status" value="1"/>
</dbReference>
<reference evidence="2 3" key="1">
    <citation type="submission" date="2018-10" db="EMBL/GenBank/DDBJ databases">
        <title>Draft genome sequence of Bacillus salarius IM0101, isolated from a hypersaline soil in Inner Mongolia, China.</title>
        <authorList>
            <person name="Yamprayoonswat W."/>
            <person name="Boonvisut S."/>
            <person name="Jumpathong W."/>
            <person name="Sittihan S."/>
            <person name="Ruangsuj P."/>
            <person name="Wanthongcharoen S."/>
            <person name="Thongpramul N."/>
            <person name="Pimmason S."/>
            <person name="Yu B."/>
            <person name="Yasawong M."/>
        </authorList>
    </citation>
    <scope>NUCLEOTIDE SEQUENCE [LARGE SCALE GENOMIC DNA]</scope>
    <source>
        <strain evidence="2 3">IM0101</strain>
    </source>
</reference>
<keyword evidence="3" id="KW-1185">Reference proteome</keyword>
<organism evidence="2 3">
    <name type="scientific">Salibacterium salarium</name>
    <dbReference type="NCBI Taxonomy" id="284579"/>
    <lineage>
        <taxon>Bacteria</taxon>
        <taxon>Bacillati</taxon>
        <taxon>Bacillota</taxon>
        <taxon>Bacilli</taxon>
        <taxon>Bacillales</taxon>
        <taxon>Bacillaceae</taxon>
    </lineage>
</organism>
<comment type="caution">
    <text evidence="2">The sequence shown here is derived from an EMBL/GenBank/DDBJ whole genome shotgun (WGS) entry which is preliminary data.</text>
</comment>
<dbReference type="InterPro" id="IPR050855">
    <property type="entry name" value="NDM-1-like"/>
</dbReference>
<dbReference type="Proteomes" id="UP000275076">
    <property type="component" value="Unassembled WGS sequence"/>
</dbReference>
<dbReference type="EMBL" id="RBVX01000091">
    <property type="protein sequence ID" value="RSL29144.1"/>
    <property type="molecule type" value="Genomic_DNA"/>
</dbReference>
<dbReference type="AlphaFoldDB" id="A0A3R9NYU9"/>